<evidence type="ECO:0000313" key="1">
    <source>
        <dbReference type="EMBL" id="VDN36539.1"/>
    </source>
</evidence>
<dbReference type="EMBL" id="UYRU01089061">
    <property type="protein sequence ID" value="VDN36539.1"/>
    <property type="molecule type" value="Genomic_DNA"/>
</dbReference>
<name>A0A3P7R664_DIBLA</name>
<organism evidence="1 2">
    <name type="scientific">Dibothriocephalus latus</name>
    <name type="common">Fish tapeworm</name>
    <name type="synonym">Diphyllobothrium latum</name>
    <dbReference type="NCBI Taxonomy" id="60516"/>
    <lineage>
        <taxon>Eukaryota</taxon>
        <taxon>Metazoa</taxon>
        <taxon>Spiralia</taxon>
        <taxon>Lophotrochozoa</taxon>
        <taxon>Platyhelminthes</taxon>
        <taxon>Cestoda</taxon>
        <taxon>Eucestoda</taxon>
        <taxon>Diphyllobothriidea</taxon>
        <taxon>Diphyllobothriidae</taxon>
        <taxon>Dibothriocephalus</taxon>
    </lineage>
</organism>
<proteinExistence type="predicted"/>
<protein>
    <submittedName>
        <fullName evidence="1">Uncharacterized protein</fullName>
    </submittedName>
</protein>
<dbReference type="AlphaFoldDB" id="A0A3P7R664"/>
<reference evidence="1 2" key="1">
    <citation type="submission" date="2018-11" db="EMBL/GenBank/DDBJ databases">
        <authorList>
            <consortium name="Pathogen Informatics"/>
        </authorList>
    </citation>
    <scope>NUCLEOTIDE SEQUENCE [LARGE SCALE GENOMIC DNA]</scope>
</reference>
<dbReference type="Proteomes" id="UP000281553">
    <property type="component" value="Unassembled WGS sequence"/>
</dbReference>
<gene>
    <name evidence="1" type="ORF">DILT_LOCUS17058</name>
</gene>
<keyword evidence="2" id="KW-1185">Reference proteome</keyword>
<evidence type="ECO:0000313" key="2">
    <source>
        <dbReference type="Proteomes" id="UP000281553"/>
    </source>
</evidence>
<sequence>MVLINSALFADDTLEELDCEHVSWKVIYGVTEEADCHEYIRQSERCSRTGLLSLNGIKGTISLFRTQNQVIDIRAYLPHRKAETRKALGVWPICTVNYSVLL</sequence>
<accession>A0A3P7R664</accession>